<keyword evidence="2 5" id="KW-0812">Transmembrane</keyword>
<feature type="transmembrane region" description="Helical" evidence="5">
    <location>
        <begin position="78"/>
        <end position="96"/>
    </location>
</feature>
<dbReference type="AlphaFoldDB" id="A0A094L5K8"/>
<dbReference type="PANTHER" id="PTHR32322:SF9">
    <property type="entry name" value="AMINO-ACID METABOLITE EFFLUX PUMP-RELATED"/>
    <property type="match status" value="1"/>
</dbReference>
<feature type="transmembrane region" description="Helical" evidence="5">
    <location>
        <begin position="211"/>
        <end position="232"/>
    </location>
</feature>
<dbReference type="eggNOG" id="COG0697">
    <property type="taxonomic scope" value="Bacteria"/>
</dbReference>
<feature type="transmembrane region" description="Helical" evidence="5">
    <location>
        <begin position="269"/>
        <end position="286"/>
    </location>
</feature>
<keyword evidence="8" id="KW-1185">Reference proteome</keyword>
<dbReference type="Pfam" id="PF00892">
    <property type="entry name" value="EamA"/>
    <property type="match status" value="1"/>
</dbReference>
<evidence type="ECO:0000259" key="6">
    <source>
        <dbReference type="Pfam" id="PF00892"/>
    </source>
</evidence>
<proteinExistence type="predicted"/>
<evidence type="ECO:0000313" key="8">
    <source>
        <dbReference type="Proteomes" id="UP000053718"/>
    </source>
</evidence>
<dbReference type="EMBL" id="JPIN01000001">
    <property type="protein sequence ID" value="KFZ29993.1"/>
    <property type="molecule type" value="Genomic_DNA"/>
</dbReference>
<dbReference type="OrthoDB" id="321830at2"/>
<dbReference type="GO" id="GO:0016020">
    <property type="term" value="C:membrane"/>
    <property type="evidence" value="ECO:0007669"/>
    <property type="project" value="UniProtKB-SubCell"/>
</dbReference>
<comment type="caution">
    <text evidence="7">The sequence shown here is derived from an EMBL/GenBank/DDBJ whole genome shotgun (WGS) entry which is preliminary data.</text>
</comment>
<dbReference type="InterPro" id="IPR050638">
    <property type="entry name" value="AA-Vitamin_Transporters"/>
</dbReference>
<dbReference type="STRING" id="1517416.IDAT_02615"/>
<evidence type="ECO:0000256" key="2">
    <source>
        <dbReference type="ARBA" id="ARBA00022692"/>
    </source>
</evidence>
<feature type="domain" description="EamA" evidence="6">
    <location>
        <begin position="157"/>
        <end position="286"/>
    </location>
</feature>
<feature type="transmembrane region" description="Helical" evidence="5">
    <location>
        <begin position="152"/>
        <end position="175"/>
    </location>
</feature>
<gene>
    <name evidence="7" type="ORF">IDAT_02615</name>
</gene>
<dbReference type="InterPro" id="IPR037185">
    <property type="entry name" value="EmrE-like"/>
</dbReference>
<dbReference type="SUPFAM" id="SSF103481">
    <property type="entry name" value="Multidrug resistance efflux transporter EmrE"/>
    <property type="match status" value="2"/>
</dbReference>
<evidence type="ECO:0000256" key="1">
    <source>
        <dbReference type="ARBA" id="ARBA00004141"/>
    </source>
</evidence>
<dbReference type="InterPro" id="IPR000620">
    <property type="entry name" value="EamA_dom"/>
</dbReference>
<feature type="transmembrane region" description="Helical" evidence="5">
    <location>
        <begin position="12"/>
        <end position="32"/>
    </location>
</feature>
<organism evidence="7 8">
    <name type="scientific">Pseudidiomarina atlantica</name>
    <dbReference type="NCBI Taxonomy" id="1517416"/>
    <lineage>
        <taxon>Bacteria</taxon>
        <taxon>Pseudomonadati</taxon>
        <taxon>Pseudomonadota</taxon>
        <taxon>Gammaproteobacteria</taxon>
        <taxon>Alteromonadales</taxon>
        <taxon>Idiomarinaceae</taxon>
        <taxon>Pseudidiomarina</taxon>
    </lineage>
</organism>
<feature type="transmembrane region" description="Helical" evidence="5">
    <location>
        <begin position="38"/>
        <end position="57"/>
    </location>
</feature>
<name>A0A094L5K8_9GAMM</name>
<evidence type="ECO:0000256" key="4">
    <source>
        <dbReference type="ARBA" id="ARBA00023136"/>
    </source>
</evidence>
<accession>A0A094L5K8</accession>
<feature type="transmembrane region" description="Helical" evidence="5">
    <location>
        <begin position="102"/>
        <end position="121"/>
    </location>
</feature>
<evidence type="ECO:0000313" key="7">
    <source>
        <dbReference type="EMBL" id="KFZ29993.1"/>
    </source>
</evidence>
<reference evidence="7 8" key="1">
    <citation type="submission" date="2014-06" db="EMBL/GenBank/DDBJ databases">
        <title>Draft genome sequence of Idiomarina sp. MCCC 1A10513.</title>
        <authorList>
            <person name="Du J."/>
            <person name="Lai Q."/>
            <person name="Shao Z."/>
        </authorList>
    </citation>
    <scope>NUCLEOTIDE SEQUENCE [LARGE SCALE GENOMIC DNA]</scope>
    <source>
        <strain evidence="7 8">MCCC 1A10513</strain>
    </source>
</reference>
<sequence>MPQSPLLKTIGFTLLALIAFAGNSILCRWALADHAMDPVNFSLVRLLTGAITLWLLVRWQQGKSRAEQPYLARRKLPWWGALWLLLYAYAFAFAYIELATGVGALILFTAVQLSMLLIAAWRGERFAVIELGGIALALAGFTYLVWPQFADPLSAVAVAMMLLAGSAWGAYSTVGRGSSTPLLDTQIHFQRALLLAVPSLFWGDWTASGGIYGWLLAGVSGSLTSAVGYALWFRALPLLRVSTAAVAQLSVPLIAALGGLLFVNEPITSRFILASAIILFAISLVIRSRNKQK</sequence>
<dbReference type="PANTHER" id="PTHR32322">
    <property type="entry name" value="INNER MEMBRANE TRANSPORTER"/>
    <property type="match status" value="1"/>
</dbReference>
<dbReference type="Proteomes" id="UP000053718">
    <property type="component" value="Unassembled WGS sequence"/>
</dbReference>
<feature type="transmembrane region" description="Helical" evidence="5">
    <location>
        <begin position="244"/>
        <end position="263"/>
    </location>
</feature>
<protein>
    <recommendedName>
        <fullName evidence="6">EamA domain-containing protein</fullName>
    </recommendedName>
</protein>
<comment type="subcellular location">
    <subcellularLocation>
        <location evidence="1">Membrane</location>
        <topology evidence="1">Multi-pass membrane protein</topology>
    </subcellularLocation>
</comment>
<evidence type="ECO:0000256" key="3">
    <source>
        <dbReference type="ARBA" id="ARBA00022989"/>
    </source>
</evidence>
<feature type="transmembrane region" description="Helical" evidence="5">
    <location>
        <begin position="128"/>
        <end position="146"/>
    </location>
</feature>
<evidence type="ECO:0000256" key="5">
    <source>
        <dbReference type="SAM" id="Phobius"/>
    </source>
</evidence>
<keyword evidence="4 5" id="KW-0472">Membrane</keyword>
<keyword evidence="3 5" id="KW-1133">Transmembrane helix</keyword>
<dbReference type="RefSeq" id="WP_034730044.1">
    <property type="nucleotide sequence ID" value="NZ_JPIN01000001.1"/>
</dbReference>